<keyword evidence="3" id="KW-1185">Reference proteome</keyword>
<evidence type="ECO:0000313" key="2">
    <source>
        <dbReference type="EMBL" id="GAA0175196.1"/>
    </source>
</evidence>
<dbReference type="AlphaFoldDB" id="A0AAV3RHI9"/>
<feature type="compositionally biased region" description="Gly residues" evidence="1">
    <location>
        <begin position="120"/>
        <end position="130"/>
    </location>
</feature>
<gene>
    <name evidence="2" type="ORF">LIER_28423</name>
</gene>
<protein>
    <recommendedName>
        <fullName evidence="4">CCHC-type domain-containing protein</fullName>
    </recommendedName>
</protein>
<reference evidence="2 3" key="1">
    <citation type="submission" date="2024-01" db="EMBL/GenBank/DDBJ databases">
        <title>The complete chloroplast genome sequence of Lithospermum erythrorhizon: insights into the phylogenetic relationship among Boraginaceae species and the maternal lineages of purple gromwells.</title>
        <authorList>
            <person name="Okada T."/>
            <person name="Watanabe K."/>
        </authorList>
    </citation>
    <scope>NUCLEOTIDE SEQUENCE [LARGE SCALE GENOMIC DNA]</scope>
</reference>
<proteinExistence type="predicted"/>
<dbReference type="Proteomes" id="UP001454036">
    <property type="component" value="Unassembled WGS sequence"/>
</dbReference>
<feature type="region of interest" description="Disordered" evidence="1">
    <location>
        <begin position="97"/>
        <end position="130"/>
    </location>
</feature>
<evidence type="ECO:0008006" key="4">
    <source>
        <dbReference type="Google" id="ProtNLM"/>
    </source>
</evidence>
<dbReference type="EMBL" id="BAABME010009455">
    <property type="protein sequence ID" value="GAA0175196.1"/>
    <property type="molecule type" value="Genomic_DNA"/>
</dbReference>
<organism evidence="2 3">
    <name type="scientific">Lithospermum erythrorhizon</name>
    <name type="common">Purple gromwell</name>
    <name type="synonym">Lithospermum officinale var. erythrorhizon</name>
    <dbReference type="NCBI Taxonomy" id="34254"/>
    <lineage>
        <taxon>Eukaryota</taxon>
        <taxon>Viridiplantae</taxon>
        <taxon>Streptophyta</taxon>
        <taxon>Embryophyta</taxon>
        <taxon>Tracheophyta</taxon>
        <taxon>Spermatophyta</taxon>
        <taxon>Magnoliopsida</taxon>
        <taxon>eudicotyledons</taxon>
        <taxon>Gunneridae</taxon>
        <taxon>Pentapetalae</taxon>
        <taxon>asterids</taxon>
        <taxon>lamiids</taxon>
        <taxon>Boraginales</taxon>
        <taxon>Boraginaceae</taxon>
        <taxon>Boraginoideae</taxon>
        <taxon>Lithospermeae</taxon>
        <taxon>Lithospermum</taxon>
    </lineage>
</organism>
<feature type="compositionally biased region" description="Basic and acidic residues" evidence="1">
    <location>
        <begin position="97"/>
        <end position="119"/>
    </location>
</feature>
<sequence>MLKTIYYLTILNHFNGVQVVYRYEKICYVCLDCGLLGHEYQTCEEKLNDEASRNYNDSKFDSWMLVHGVRRTQGRHREFKCEPMFVREEEEGLGKHGEVEIRSGEFGKKTSSKGDKEVHGGGGIRLGSQD</sequence>
<comment type="caution">
    <text evidence="2">The sequence shown here is derived from an EMBL/GenBank/DDBJ whole genome shotgun (WGS) entry which is preliminary data.</text>
</comment>
<evidence type="ECO:0000313" key="3">
    <source>
        <dbReference type="Proteomes" id="UP001454036"/>
    </source>
</evidence>
<accession>A0AAV3RHI9</accession>
<name>A0AAV3RHI9_LITER</name>
<evidence type="ECO:0000256" key="1">
    <source>
        <dbReference type="SAM" id="MobiDB-lite"/>
    </source>
</evidence>